<protein>
    <submittedName>
        <fullName evidence="2">Uncharacterized protein</fullName>
    </submittedName>
</protein>
<name>A0A6A5HJW5_CAERE</name>
<evidence type="ECO:0000313" key="3">
    <source>
        <dbReference type="Proteomes" id="UP000483820"/>
    </source>
</evidence>
<sequence>MSFPSRVRYFQNNSTVDWNRPVYWDLDIPYSHEEVVETCEAARWRGGMRRGRGGQTRRAAGRGGQVRRSGGRRGSRTQEQRDDGAYGIPNNVMDFADHIISGLDLPVEREEIVRSETSQLTREDLLNMRRHYRRLSQKHERSRLMRNIESQLAAIMMNPPLVRVHPRRVLPDRAFQDVLLAEPIEEDAMPILGIEQPQEEEEFD</sequence>
<comment type="caution">
    <text evidence="2">The sequence shown here is derived from an EMBL/GenBank/DDBJ whole genome shotgun (WGS) entry which is preliminary data.</text>
</comment>
<evidence type="ECO:0000256" key="1">
    <source>
        <dbReference type="SAM" id="MobiDB-lite"/>
    </source>
</evidence>
<feature type="region of interest" description="Disordered" evidence="1">
    <location>
        <begin position="47"/>
        <end position="88"/>
    </location>
</feature>
<dbReference type="AlphaFoldDB" id="A0A6A5HJW5"/>
<dbReference type="RefSeq" id="XP_053591033.1">
    <property type="nucleotide sequence ID" value="XM_053722388.1"/>
</dbReference>
<proteinExistence type="predicted"/>
<dbReference type="Proteomes" id="UP000483820">
    <property type="component" value="Chromosome I"/>
</dbReference>
<dbReference type="CTD" id="78773062"/>
<gene>
    <name evidence="2" type="ORF">GCK72_000282</name>
</gene>
<dbReference type="GeneID" id="78773062"/>
<accession>A0A6A5HJW5</accession>
<dbReference type="EMBL" id="WUAV01000001">
    <property type="protein sequence ID" value="KAF1768470.1"/>
    <property type="molecule type" value="Genomic_DNA"/>
</dbReference>
<reference evidence="2 3" key="1">
    <citation type="submission" date="2019-12" db="EMBL/GenBank/DDBJ databases">
        <title>Chromosome-level assembly of the Caenorhabditis remanei genome.</title>
        <authorList>
            <person name="Teterina A.A."/>
            <person name="Willis J.H."/>
            <person name="Phillips P.C."/>
        </authorList>
    </citation>
    <scope>NUCLEOTIDE SEQUENCE [LARGE SCALE GENOMIC DNA]</scope>
    <source>
        <strain evidence="2 3">PX506</strain>
        <tissue evidence="2">Whole organism</tissue>
    </source>
</reference>
<dbReference type="KEGG" id="crq:GCK72_000282"/>
<evidence type="ECO:0000313" key="2">
    <source>
        <dbReference type="EMBL" id="KAF1768470.1"/>
    </source>
</evidence>
<organism evidence="2 3">
    <name type="scientific">Caenorhabditis remanei</name>
    <name type="common">Caenorhabditis vulgaris</name>
    <dbReference type="NCBI Taxonomy" id="31234"/>
    <lineage>
        <taxon>Eukaryota</taxon>
        <taxon>Metazoa</taxon>
        <taxon>Ecdysozoa</taxon>
        <taxon>Nematoda</taxon>
        <taxon>Chromadorea</taxon>
        <taxon>Rhabditida</taxon>
        <taxon>Rhabditina</taxon>
        <taxon>Rhabditomorpha</taxon>
        <taxon>Rhabditoidea</taxon>
        <taxon>Rhabditidae</taxon>
        <taxon>Peloderinae</taxon>
        <taxon>Caenorhabditis</taxon>
    </lineage>
</organism>